<reference evidence="2 4" key="2">
    <citation type="journal article" date="2013" name="Nature">
        <title>Insights into bilaterian evolution from three spiralian genomes.</title>
        <authorList>
            <person name="Simakov O."/>
            <person name="Marletaz F."/>
            <person name="Cho S.J."/>
            <person name="Edsinger-Gonzales E."/>
            <person name="Havlak P."/>
            <person name="Hellsten U."/>
            <person name="Kuo D.H."/>
            <person name="Larsson T."/>
            <person name="Lv J."/>
            <person name="Arendt D."/>
            <person name="Savage R."/>
            <person name="Osoegawa K."/>
            <person name="de Jong P."/>
            <person name="Grimwood J."/>
            <person name="Chapman J.A."/>
            <person name="Shapiro H."/>
            <person name="Aerts A."/>
            <person name="Otillar R.P."/>
            <person name="Terry A.Y."/>
            <person name="Boore J.L."/>
            <person name="Grigoriev I.V."/>
            <person name="Lindberg D.R."/>
            <person name="Seaver E.C."/>
            <person name="Weisblat D.A."/>
            <person name="Putnam N.H."/>
            <person name="Rokhsar D.S."/>
        </authorList>
    </citation>
    <scope>NUCLEOTIDE SEQUENCE</scope>
</reference>
<feature type="domain" description="Ricin B lectin" evidence="1">
    <location>
        <begin position="5"/>
        <end position="131"/>
    </location>
</feature>
<dbReference type="SMART" id="SM00458">
    <property type="entry name" value="RICIN"/>
    <property type="match status" value="2"/>
</dbReference>
<name>T1G9M9_HELRO</name>
<feature type="domain" description="Ricin B lectin" evidence="1">
    <location>
        <begin position="135"/>
        <end position="264"/>
    </location>
</feature>
<dbReference type="OMA" id="WEYNGAK"/>
<dbReference type="SUPFAM" id="SSF50370">
    <property type="entry name" value="Ricin B-like lectins"/>
    <property type="match status" value="2"/>
</dbReference>
<evidence type="ECO:0000313" key="4">
    <source>
        <dbReference type="Proteomes" id="UP000015101"/>
    </source>
</evidence>
<dbReference type="InterPro" id="IPR000772">
    <property type="entry name" value="Ricin_B_lectin"/>
</dbReference>
<dbReference type="InParanoid" id="T1G9M9"/>
<reference evidence="4" key="1">
    <citation type="submission" date="2012-12" db="EMBL/GenBank/DDBJ databases">
        <authorList>
            <person name="Hellsten U."/>
            <person name="Grimwood J."/>
            <person name="Chapman J.A."/>
            <person name="Shapiro H."/>
            <person name="Aerts A."/>
            <person name="Otillar R.P."/>
            <person name="Terry A.Y."/>
            <person name="Boore J.L."/>
            <person name="Simakov O."/>
            <person name="Marletaz F."/>
            <person name="Cho S.-J."/>
            <person name="Edsinger-Gonzales E."/>
            <person name="Havlak P."/>
            <person name="Kuo D.-H."/>
            <person name="Larsson T."/>
            <person name="Lv J."/>
            <person name="Arendt D."/>
            <person name="Savage R."/>
            <person name="Osoegawa K."/>
            <person name="de Jong P."/>
            <person name="Lindberg D.R."/>
            <person name="Seaver E.C."/>
            <person name="Weisblat D.A."/>
            <person name="Putnam N.H."/>
            <person name="Grigoriev I.V."/>
            <person name="Rokhsar D.S."/>
        </authorList>
    </citation>
    <scope>NUCLEOTIDE SEQUENCE</scope>
</reference>
<dbReference type="EMBL" id="AMQM01003513">
    <property type="status" value="NOT_ANNOTATED_CDS"/>
    <property type="molecule type" value="Genomic_DNA"/>
</dbReference>
<dbReference type="KEGG" id="hro:HELRODRAFT_98458"/>
<proteinExistence type="predicted"/>
<dbReference type="OrthoDB" id="9895617at2759"/>
<evidence type="ECO:0000313" key="3">
    <source>
        <dbReference type="EnsemblMetazoa" id="HelroP98458"/>
    </source>
</evidence>
<dbReference type="InterPro" id="IPR035992">
    <property type="entry name" value="Ricin_B-like_lectins"/>
</dbReference>
<dbReference type="CTD" id="20217775"/>
<protein>
    <recommendedName>
        <fullName evidence="1">Ricin B lectin domain-containing protein</fullName>
    </recommendedName>
</protein>
<dbReference type="Pfam" id="PF00652">
    <property type="entry name" value="Ricin_B_lectin"/>
    <property type="match status" value="2"/>
</dbReference>
<organism evidence="3 4">
    <name type="scientific">Helobdella robusta</name>
    <name type="common">Californian leech</name>
    <dbReference type="NCBI Taxonomy" id="6412"/>
    <lineage>
        <taxon>Eukaryota</taxon>
        <taxon>Metazoa</taxon>
        <taxon>Spiralia</taxon>
        <taxon>Lophotrochozoa</taxon>
        <taxon>Annelida</taxon>
        <taxon>Clitellata</taxon>
        <taxon>Hirudinea</taxon>
        <taxon>Rhynchobdellida</taxon>
        <taxon>Glossiphoniidae</taxon>
        <taxon>Helobdella</taxon>
    </lineage>
</organism>
<dbReference type="PROSITE" id="PS50231">
    <property type="entry name" value="RICIN_B_LECTIN"/>
    <property type="match status" value="1"/>
</dbReference>
<evidence type="ECO:0000313" key="2">
    <source>
        <dbReference type="EMBL" id="ESO07743.1"/>
    </source>
</evidence>
<dbReference type="EnsemblMetazoa" id="HelroT98458">
    <property type="protein sequence ID" value="HelroP98458"/>
    <property type="gene ID" value="HelroG98458"/>
</dbReference>
<dbReference type="CDD" id="cd23449">
    <property type="entry name" value="beta-trefoil_Ricin_EW29-like"/>
    <property type="match status" value="2"/>
</dbReference>
<evidence type="ECO:0000259" key="1">
    <source>
        <dbReference type="SMART" id="SM00458"/>
    </source>
</evidence>
<accession>T1G9M9</accession>
<reference evidence="3" key="3">
    <citation type="submission" date="2015-06" db="UniProtKB">
        <authorList>
            <consortium name="EnsemblMetazoa"/>
        </authorList>
    </citation>
    <scope>IDENTIFICATION</scope>
</reference>
<sequence length="267" mass="30474">MLPTEGKFFLLVNNECNLSVGIKNNRDDPATPVVLCNQDDKQEHQIWFEDPATGTIRSFANNYCLTFTEVGKFAEISEYVPDSQTQQWKIGNGYVVHRSDPNKVLDANVPLNCGTKLCVSKNDGSNKWKAVYLKPKVFYILSQLNKKAVEVYQSNEEPGAKIIMWSQKPKNENPTNQLWYEDKQGNVRSALNNFVFDASVPGDVTMQPYEETNVKKHWIIYGHVICNRHNKKLVLDITNSDSDDAAPVGVWEYNGAKNQAWWIHFIN</sequence>
<dbReference type="Proteomes" id="UP000015101">
    <property type="component" value="Unassembled WGS sequence"/>
</dbReference>
<dbReference type="RefSeq" id="XP_009014354.1">
    <property type="nucleotide sequence ID" value="XM_009016106.1"/>
</dbReference>
<dbReference type="HOGENOM" id="CLU_091123_0_0_1"/>
<gene>
    <name evidence="3" type="primary">20217775</name>
    <name evidence="2" type="ORF">HELRODRAFT_98458</name>
</gene>
<dbReference type="GeneID" id="20217775"/>
<dbReference type="EMBL" id="KB096183">
    <property type="protein sequence ID" value="ESO07743.1"/>
    <property type="molecule type" value="Genomic_DNA"/>
</dbReference>
<keyword evidence="4" id="KW-1185">Reference proteome</keyword>
<dbReference type="Gene3D" id="2.80.10.50">
    <property type="match status" value="2"/>
</dbReference>
<dbReference type="AlphaFoldDB" id="T1G9M9"/>